<dbReference type="InterPro" id="IPR043128">
    <property type="entry name" value="Rev_trsase/Diguanyl_cyclase"/>
</dbReference>
<evidence type="ECO:0000313" key="7">
    <source>
        <dbReference type="Proteomes" id="UP000198693"/>
    </source>
</evidence>
<feature type="domain" description="EAL" evidence="3">
    <location>
        <begin position="591"/>
        <end position="847"/>
    </location>
</feature>
<dbReference type="PANTHER" id="PTHR44757">
    <property type="entry name" value="DIGUANYLATE CYCLASE DGCP"/>
    <property type="match status" value="1"/>
</dbReference>
<dbReference type="CDD" id="cd01948">
    <property type="entry name" value="EAL"/>
    <property type="match status" value="1"/>
</dbReference>
<feature type="transmembrane region" description="Helical" evidence="1">
    <location>
        <begin position="240"/>
        <end position="262"/>
    </location>
</feature>
<dbReference type="PROSITE" id="PS50887">
    <property type="entry name" value="GGDEF"/>
    <property type="match status" value="1"/>
</dbReference>
<feature type="domain" description="GGDEF" evidence="4">
    <location>
        <begin position="444"/>
        <end position="582"/>
    </location>
</feature>
<dbReference type="CDD" id="cd01949">
    <property type="entry name" value="GGDEF"/>
    <property type="match status" value="1"/>
</dbReference>
<dbReference type="PANTHER" id="PTHR44757:SF2">
    <property type="entry name" value="BIOFILM ARCHITECTURE MAINTENANCE PROTEIN MBAA"/>
    <property type="match status" value="1"/>
</dbReference>
<dbReference type="SUPFAM" id="SSF141868">
    <property type="entry name" value="EAL domain-like"/>
    <property type="match status" value="1"/>
</dbReference>
<sequence length="849" mass="94098">MLPLHFTDAATPFELAYTGSFSVPLVLLSLLIAVLAAFASISHVELMRATPSSSVRFRWHLIGAVAMGAGVWTMHFIGMMAFRLPLEEVYFDPGMTLLSVLPAVIAGYIALTVVEQPAPRASAILIGGALMGSGIGAMHYLGMSGMHVEARMLYEPSLFALSVIIAIVMSSAALSVPRLMTALTSEHPFRSEGLAFKLISASLMGLAISSLHYVAMSATLFLPVDQPSTTIPAQPLDETLIATLAVIASVFLLVISTLTVIFRFRLIAVDKVAEASVKEARRLEDRFSKIVSRLPGMVYQFQLAPDGHMSFPYASDAIQPLFGLPPESVKKDATPILQLTHPEDLNGVLASISESADTLNGWRHEYRIRLGQRERWLQGNAVPEQLADGSTLWNGFITDVSEQKQYEARIHELAFYDELTGLPNRRLLKDRIELALAASHRHRQYGALLFLDLDDFKSLNDTLGHSFGDELLKILAGILTGRLRDLDTIARLGGDEFVIVIGEIGTEQKQAAQHAGLFAEELLRLITEPMNLKGYRYRCAASIGITLFSGAEQTSEELLRRADTAMYEAKSAGRGMIRFHDPQTQSILARRFRLETEFRQAMERKELCLDYQKQVDRRGHCVSVEALLRWQHPEQGLIPPQEFIPIAEDSGLIIPLGQWVMEMACRQLAIWQAQPSTRRLKVSINVSARQFLQSDFVEQVMDTIHHSGAHPEGLCLELTESLVLADLDDALIKMQAFRKQGIQLSMDDFGTGYSSMAYLSRLPFDEVKIDKSFVQQTGENHSGNEWIIIEAIINMAHNLGMRVVAEGVETENQHHLLGQLGCDCFQGYYLGRPVDLSSLDLSLSREIPA</sequence>
<dbReference type="AlphaFoldDB" id="A0A1I7GX06"/>
<feature type="transmembrane region" description="Helical" evidence="1">
    <location>
        <begin position="194"/>
        <end position="220"/>
    </location>
</feature>
<feature type="domain" description="PAS" evidence="2">
    <location>
        <begin position="301"/>
        <end position="359"/>
    </location>
</feature>
<feature type="domain" description="MHYT" evidence="5">
    <location>
        <begin position="21"/>
        <end position="222"/>
    </location>
</feature>
<keyword evidence="1" id="KW-0472">Membrane</keyword>
<evidence type="ECO:0000259" key="4">
    <source>
        <dbReference type="PROSITE" id="PS50887"/>
    </source>
</evidence>
<feature type="transmembrane region" description="Helical" evidence="1">
    <location>
        <begin position="61"/>
        <end position="82"/>
    </location>
</feature>
<dbReference type="SMART" id="SM00052">
    <property type="entry name" value="EAL"/>
    <property type="match status" value="1"/>
</dbReference>
<dbReference type="CDD" id="cd00130">
    <property type="entry name" value="PAS"/>
    <property type="match status" value="1"/>
</dbReference>
<keyword evidence="1" id="KW-0812">Transmembrane</keyword>
<dbReference type="Gene3D" id="3.30.450.20">
    <property type="entry name" value="PAS domain"/>
    <property type="match status" value="1"/>
</dbReference>
<evidence type="ECO:0000313" key="6">
    <source>
        <dbReference type="EMBL" id="SFU52945.1"/>
    </source>
</evidence>
<keyword evidence="7" id="KW-1185">Reference proteome</keyword>
<evidence type="ECO:0000256" key="1">
    <source>
        <dbReference type="PROSITE-ProRule" id="PRU00244"/>
    </source>
</evidence>
<dbReference type="InterPro" id="IPR035919">
    <property type="entry name" value="EAL_sf"/>
</dbReference>
<evidence type="ECO:0000259" key="3">
    <source>
        <dbReference type="PROSITE" id="PS50883"/>
    </source>
</evidence>
<dbReference type="SUPFAM" id="SSF55073">
    <property type="entry name" value="Nucleotide cyclase"/>
    <property type="match status" value="1"/>
</dbReference>
<dbReference type="InterPro" id="IPR001633">
    <property type="entry name" value="EAL_dom"/>
</dbReference>
<gene>
    <name evidence="6" type="ORF">SAMN04487955_103308</name>
</gene>
<protein>
    <submittedName>
        <fullName evidence="6">Diguanylate cyclase (GGDEF) domain-containing protein</fullName>
    </submittedName>
</protein>
<proteinExistence type="predicted"/>
<dbReference type="Proteomes" id="UP000198693">
    <property type="component" value="Unassembled WGS sequence"/>
</dbReference>
<dbReference type="InterPro" id="IPR000160">
    <property type="entry name" value="GGDEF_dom"/>
</dbReference>
<dbReference type="InterPro" id="IPR005330">
    <property type="entry name" value="MHYT_dom"/>
</dbReference>
<name>A0A1I7GX06_9GAMM</name>
<dbReference type="STRING" id="463301.SAMN04487955_103308"/>
<feature type="transmembrane region" description="Helical" evidence="1">
    <location>
        <begin position="94"/>
        <end position="114"/>
    </location>
</feature>
<accession>A0A1I7GX06</accession>
<organism evidence="6 7">
    <name type="scientific">Halomonas korlensis</name>
    <dbReference type="NCBI Taxonomy" id="463301"/>
    <lineage>
        <taxon>Bacteria</taxon>
        <taxon>Pseudomonadati</taxon>
        <taxon>Pseudomonadota</taxon>
        <taxon>Gammaproteobacteria</taxon>
        <taxon>Oceanospirillales</taxon>
        <taxon>Halomonadaceae</taxon>
        <taxon>Halomonas</taxon>
    </lineage>
</organism>
<dbReference type="InterPro" id="IPR029787">
    <property type="entry name" value="Nucleotide_cyclase"/>
</dbReference>
<feature type="transmembrane region" description="Helical" evidence="1">
    <location>
        <begin position="20"/>
        <end position="41"/>
    </location>
</feature>
<dbReference type="PROSITE" id="PS50924">
    <property type="entry name" value="MHYT"/>
    <property type="match status" value="1"/>
</dbReference>
<dbReference type="SMART" id="SM00267">
    <property type="entry name" value="GGDEF"/>
    <property type="match status" value="1"/>
</dbReference>
<dbReference type="GO" id="GO:0016020">
    <property type="term" value="C:membrane"/>
    <property type="evidence" value="ECO:0007669"/>
    <property type="project" value="UniProtKB-UniRule"/>
</dbReference>
<dbReference type="Pfam" id="PF03707">
    <property type="entry name" value="MHYT"/>
    <property type="match status" value="2"/>
</dbReference>
<evidence type="ECO:0000259" key="5">
    <source>
        <dbReference type="PROSITE" id="PS50924"/>
    </source>
</evidence>
<dbReference type="PROSITE" id="PS50112">
    <property type="entry name" value="PAS"/>
    <property type="match status" value="1"/>
</dbReference>
<dbReference type="Pfam" id="PF00563">
    <property type="entry name" value="EAL"/>
    <property type="match status" value="1"/>
</dbReference>
<dbReference type="InterPro" id="IPR000014">
    <property type="entry name" value="PAS"/>
</dbReference>
<dbReference type="RefSeq" id="WP_089794015.1">
    <property type="nucleotide sequence ID" value="NZ_FPBP01000003.1"/>
</dbReference>
<dbReference type="SUPFAM" id="SSF55785">
    <property type="entry name" value="PYP-like sensor domain (PAS domain)"/>
    <property type="match status" value="1"/>
</dbReference>
<dbReference type="PROSITE" id="PS50883">
    <property type="entry name" value="EAL"/>
    <property type="match status" value="1"/>
</dbReference>
<keyword evidence="1" id="KW-1133">Transmembrane helix</keyword>
<dbReference type="OrthoDB" id="9816034at2"/>
<reference evidence="7" key="1">
    <citation type="submission" date="2016-10" db="EMBL/GenBank/DDBJ databases">
        <authorList>
            <person name="Varghese N."/>
            <person name="Submissions S."/>
        </authorList>
    </citation>
    <scope>NUCLEOTIDE SEQUENCE [LARGE SCALE GENOMIC DNA]</scope>
    <source>
        <strain evidence="7">CGMCC 1.6981</strain>
    </source>
</reference>
<dbReference type="InterPro" id="IPR035965">
    <property type="entry name" value="PAS-like_dom_sf"/>
</dbReference>
<dbReference type="Gene3D" id="3.20.20.450">
    <property type="entry name" value="EAL domain"/>
    <property type="match status" value="1"/>
</dbReference>
<dbReference type="Gene3D" id="3.30.70.270">
    <property type="match status" value="1"/>
</dbReference>
<dbReference type="InterPro" id="IPR013655">
    <property type="entry name" value="PAS_fold_3"/>
</dbReference>
<dbReference type="NCBIfam" id="TIGR00254">
    <property type="entry name" value="GGDEF"/>
    <property type="match status" value="1"/>
</dbReference>
<feature type="transmembrane region" description="Helical" evidence="1">
    <location>
        <begin position="153"/>
        <end position="174"/>
    </location>
</feature>
<dbReference type="InterPro" id="IPR052155">
    <property type="entry name" value="Biofilm_reg_signaling"/>
</dbReference>
<feature type="transmembrane region" description="Helical" evidence="1">
    <location>
        <begin position="121"/>
        <end position="141"/>
    </location>
</feature>
<dbReference type="Pfam" id="PF00990">
    <property type="entry name" value="GGDEF"/>
    <property type="match status" value="1"/>
</dbReference>
<evidence type="ECO:0000259" key="2">
    <source>
        <dbReference type="PROSITE" id="PS50112"/>
    </source>
</evidence>
<dbReference type="EMBL" id="FPBP01000003">
    <property type="protein sequence ID" value="SFU52945.1"/>
    <property type="molecule type" value="Genomic_DNA"/>
</dbReference>
<dbReference type="Pfam" id="PF08447">
    <property type="entry name" value="PAS_3"/>
    <property type="match status" value="1"/>
</dbReference>